<gene>
    <name evidence="1" type="ORF">BFQ30_01880</name>
</gene>
<dbReference type="Pfam" id="PF06763">
    <property type="entry name" value="Minor_tail_Z"/>
    <property type="match status" value="1"/>
</dbReference>
<keyword evidence="2" id="KW-1185">Reference proteome</keyword>
<proteinExistence type="predicted"/>
<organism evidence="1 2">
    <name type="scientific">Haemophilus quentini</name>
    <dbReference type="NCBI Taxonomy" id="123834"/>
    <lineage>
        <taxon>Bacteria</taxon>
        <taxon>Pseudomonadati</taxon>
        <taxon>Pseudomonadota</taxon>
        <taxon>Gammaproteobacteria</taxon>
        <taxon>Pasteurellales</taxon>
        <taxon>Pasteurellaceae</taxon>
        <taxon>Haemophilus</taxon>
    </lineage>
</organism>
<comment type="caution">
    <text evidence="1">The sequence shown here is derived from an EMBL/GenBank/DDBJ whole genome shotgun (WGS) entry which is preliminary data.</text>
</comment>
<evidence type="ECO:0000313" key="1">
    <source>
        <dbReference type="EMBL" id="OEY76010.1"/>
    </source>
</evidence>
<sequence>MAVKIEGMAALQANIQKLANQVAPKAAAKAINKVARSAIKNGTKNVSKEIHVPAKLIRKRARLSQKATANRPVAKIRVDRRNLPLIRLLENPRRTMRASKGQIRIGKYQIQRGFIQTLANGRKHVMQRQGKERYSIDVVKIPLSRPLTTAFHNELKDYSSQIKVELTRELSDIFKNRGLNANS</sequence>
<dbReference type="InterPro" id="IPR010633">
    <property type="entry name" value="Phage_lambda_GpZ"/>
</dbReference>
<dbReference type="Proteomes" id="UP000175677">
    <property type="component" value="Unassembled WGS sequence"/>
</dbReference>
<accession>A0ABX3BND0</accession>
<reference evidence="1 2" key="1">
    <citation type="submission" date="2016-08" db="EMBL/GenBank/DDBJ databases">
        <authorList>
            <person name="Eshaghi A."/>
            <person name="Soares D."/>
            <person name="Kus J."/>
            <person name="Richardson D."/>
            <person name="Li A."/>
            <person name="Patel S.N."/>
        </authorList>
    </citation>
    <scope>NUCLEOTIDE SEQUENCE [LARGE SCALE GENOMIC DNA]</scope>
    <source>
        <strain evidence="1 2">C860</strain>
    </source>
</reference>
<name>A0ABX3BND0_9PAST</name>
<dbReference type="RefSeq" id="WP_005640349.1">
    <property type="nucleotide sequence ID" value="NZ_MCII02000018.1"/>
</dbReference>
<dbReference type="EMBL" id="MDJC01000023">
    <property type="protein sequence ID" value="OEY76010.1"/>
    <property type="molecule type" value="Genomic_DNA"/>
</dbReference>
<dbReference type="PIRSF" id="PIRSF004395">
    <property type="entry name" value="Tail_Z"/>
    <property type="match status" value="1"/>
</dbReference>
<protein>
    <submittedName>
        <fullName evidence="1">Phage tail protein</fullName>
    </submittedName>
</protein>
<evidence type="ECO:0000313" key="2">
    <source>
        <dbReference type="Proteomes" id="UP000175677"/>
    </source>
</evidence>